<dbReference type="EMBL" id="VBRY01000003">
    <property type="protein sequence ID" value="TLS68263.1"/>
    <property type="molecule type" value="Genomic_DNA"/>
</dbReference>
<gene>
    <name evidence="5" type="ORF">FEF65_04520</name>
</gene>
<keyword evidence="3 4" id="KW-0732">Signal</keyword>
<comment type="similarity">
    <text evidence="2">Belongs to the bacterial solute-binding protein SsuA/TauA family.</text>
</comment>
<evidence type="ECO:0000256" key="1">
    <source>
        <dbReference type="ARBA" id="ARBA00004418"/>
    </source>
</evidence>
<evidence type="ECO:0008006" key="7">
    <source>
        <dbReference type="Google" id="ProtNLM"/>
    </source>
</evidence>
<accession>A0A5R9GVI4</accession>
<evidence type="ECO:0000313" key="6">
    <source>
        <dbReference type="Proteomes" id="UP000306585"/>
    </source>
</evidence>
<evidence type="ECO:0000256" key="2">
    <source>
        <dbReference type="ARBA" id="ARBA00010742"/>
    </source>
</evidence>
<feature type="signal peptide" evidence="4">
    <location>
        <begin position="1"/>
        <end position="18"/>
    </location>
</feature>
<sequence length="332" mass="36810">MIKTVLLLLLATLLPAGCSNEPSSQPPQHDSQNGSEVKIGRLICGGHLSLAIVENRMQQELTTFHLKTVQNHDWNDVIRQMKSGELAGTFILSPLAMQMIREGLPAKIVMLADRNGNGFVLSKQYKSIDALKGKKAIIAVPHIFSQHHLLLYLALKQHHVPYSDVTVVGMPPRDMITSLKRGEIDGFVVGEPEGNKSVTLGIGWMAAISPTIWHNHPDHVFLASDRFISEHPDQLQQLITALKKGGLFIEKNPHQAAVMGEDYTGSSAAVFEQVLTQPADWIDYSDMIPSDDRIRALAEVMVDMGLWKELPENLADYTDQRFILKATAETAR</sequence>
<evidence type="ECO:0000256" key="4">
    <source>
        <dbReference type="SAM" id="SignalP"/>
    </source>
</evidence>
<dbReference type="PANTHER" id="PTHR30024:SF47">
    <property type="entry name" value="TAURINE-BINDING PERIPLASMIC PROTEIN"/>
    <property type="match status" value="1"/>
</dbReference>
<evidence type="ECO:0000313" key="5">
    <source>
        <dbReference type="EMBL" id="TLS68263.1"/>
    </source>
</evidence>
<dbReference type="Pfam" id="PF13379">
    <property type="entry name" value="NMT1_2"/>
    <property type="match status" value="1"/>
</dbReference>
<comment type="caution">
    <text evidence="5">The sequence shown here is derived from an EMBL/GenBank/DDBJ whole genome shotgun (WGS) entry which is preliminary data.</text>
</comment>
<protein>
    <recommendedName>
        <fullName evidence="7">ABC transporter substrate-binding protein</fullName>
    </recommendedName>
</protein>
<feature type="chain" id="PRO_5024329359" description="ABC transporter substrate-binding protein" evidence="4">
    <location>
        <begin position="19"/>
        <end position="332"/>
    </location>
</feature>
<dbReference type="SUPFAM" id="SSF53850">
    <property type="entry name" value="Periplasmic binding protein-like II"/>
    <property type="match status" value="1"/>
</dbReference>
<keyword evidence="6" id="KW-1185">Reference proteome</keyword>
<dbReference type="GO" id="GO:0042597">
    <property type="term" value="C:periplasmic space"/>
    <property type="evidence" value="ECO:0007669"/>
    <property type="project" value="UniProtKB-SubCell"/>
</dbReference>
<evidence type="ECO:0000256" key="3">
    <source>
        <dbReference type="ARBA" id="ARBA00022729"/>
    </source>
</evidence>
<dbReference type="Proteomes" id="UP000306585">
    <property type="component" value="Unassembled WGS sequence"/>
</dbReference>
<reference evidence="5 6" key="1">
    <citation type="journal article" date="2019" name="Appl. Environ. Microbiol.">
        <title>Environmental Evidence and Genomic Insight of Iron-oxidizing Bacteria Preference Towards More Corrosion Resistant Stainless Steel at Higher Salinities.</title>
        <authorList>
            <person name="Garrison C.E."/>
            <person name="Price K.A."/>
            <person name="Field E.K."/>
        </authorList>
    </citation>
    <scope>NUCLEOTIDE SEQUENCE [LARGE SCALE GENOMIC DNA]</scope>
    <source>
        <strain evidence="5 6">P3</strain>
    </source>
</reference>
<dbReference type="AlphaFoldDB" id="A0A5R9GVI4"/>
<name>A0A5R9GVI4_9PROT</name>
<dbReference type="Gene3D" id="3.40.190.10">
    <property type="entry name" value="Periplasmic binding protein-like II"/>
    <property type="match status" value="2"/>
</dbReference>
<organism evidence="5 6">
    <name type="scientific">Mariprofundus erugo</name>
    <dbReference type="NCBI Taxonomy" id="2528639"/>
    <lineage>
        <taxon>Bacteria</taxon>
        <taxon>Pseudomonadati</taxon>
        <taxon>Pseudomonadota</taxon>
        <taxon>Candidatius Mariprofundia</taxon>
        <taxon>Mariprofundales</taxon>
        <taxon>Mariprofundaceae</taxon>
        <taxon>Mariprofundus</taxon>
    </lineage>
</organism>
<dbReference type="PANTHER" id="PTHR30024">
    <property type="entry name" value="ALIPHATIC SULFONATES-BINDING PROTEIN-RELATED"/>
    <property type="match status" value="1"/>
</dbReference>
<proteinExistence type="inferred from homology"/>
<comment type="subcellular location">
    <subcellularLocation>
        <location evidence="1">Periplasm</location>
    </subcellularLocation>
</comment>